<name>C9XU92_CROTZ</name>
<dbReference type="KEGG" id="ctu:CTU_04750"/>
<dbReference type="HOGENOM" id="CLU_2371233_0_0_6"/>
<evidence type="ECO:0000313" key="2">
    <source>
        <dbReference type="Proteomes" id="UP000002069"/>
    </source>
</evidence>
<keyword evidence="2" id="KW-1185">Reference proteome</keyword>
<proteinExistence type="predicted"/>
<evidence type="ECO:0000313" key="1">
    <source>
        <dbReference type="EMBL" id="CBA27533.1"/>
    </source>
</evidence>
<gene>
    <name evidence="1" type="ordered locus">Ctu_04750</name>
</gene>
<dbReference type="AlphaFoldDB" id="C9XU92"/>
<dbReference type="Proteomes" id="UP000002069">
    <property type="component" value="Chromosome"/>
</dbReference>
<sequence>MITSRKYIFCELYTETSALKYLRADAPLPRTAALSGCNTAFHLSNPLAGGSIKRRNGFLGMISCRVSRRFTAVYPDFQGLRRCGAKAAILNIGIM</sequence>
<organism evidence="1 2">
    <name type="scientific">Cronobacter turicensis (strain DSM 18703 / CCUG 55852 / LMG 23827 / z3032)</name>
    <dbReference type="NCBI Taxonomy" id="693216"/>
    <lineage>
        <taxon>Bacteria</taxon>
        <taxon>Pseudomonadati</taxon>
        <taxon>Pseudomonadota</taxon>
        <taxon>Gammaproteobacteria</taxon>
        <taxon>Enterobacterales</taxon>
        <taxon>Enterobacteriaceae</taxon>
        <taxon>Cronobacter</taxon>
    </lineage>
</organism>
<reference evidence="1 2" key="1">
    <citation type="journal article" date="2010" name="J. Bacteriol.">
        <title>Complete Genome Sequence of Cronobacter turicensis LMG 23827, a foodborne pathogen causing deaths in neonates.</title>
        <authorList>
            <person name="Stephan R."/>
            <person name="Lehner A."/>
            <person name="Tischler P."/>
            <person name="Rattei T."/>
        </authorList>
    </citation>
    <scope>NUCLEOTIDE SEQUENCE [LARGE SCALE GENOMIC DNA]</scope>
    <source>
        <strain evidence="2">DSM 18703 / CCUG 55852 / LMG 23827 / z3032</strain>
    </source>
</reference>
<reference evidence="2" key="2">
    <citation type="journal article" date="2011" name="J. Bacteriol.">
        <title>Complete genome sequence of Cronobacter turicensis LMG 23827, a food-borne pathogen causing deaths in neonates.</title>
        <authorList>
            <person name="Stephan R."/>
            <person name="Lehner A."/>
            <person name="Tischler P."/>
            <person name="Rattei T."/>
        </authorList>
    </citation>
    <scope>NUCLEOTIDE SEQUENCE [LARGE SCALE GENOMIC DNA]</scope>
    <source>
        <strain evidence="2">DSM 18703 / CCUG 55852 / LMG 23827 / z3032</strain>
    </source>
</reference>
<accession>C9XU92</accession>
<dbReference type="EMBL" id="FN543093">
    <property type="protein sequence ID" value="CBA27533.1"/>
    <property type="molecule type" value="Genomic_DNA"/>
</dbReference>
<protein>
    <submittedName>
        <fullName evidence="1">Uncharacterized protein</fullName>
    </submittedName>
</protein>